<dbReference type="Pfam" id="PF00067">
    <property type="entry name" value="p450"/>
    <property type="match status" value="1"/>
</dbReference>
<keyword evidence="4 8" id="KW-0479">Metal-binding</keyword>
<dbReference type="PANTHER" id="PTHR47950">
    <property type="entry name" value="CYTOCHROME P450, FAMILY 76, SUBFAMILY C, POLYPEPTIDE 5-RELATED"/>
    <property type="match status" value="1"/>
</dbReference>
<dbReference type="SUPFAM" id="SSF48264">
    <property type="entry name" value="Cytochrome P450"/>
    <property type="match status" value="1"/>
</dbReference>
<comment type="cofactor">
    <cofactor evidence="1 8">
        <name>heme</name>
        <dbReference type="ChEBI" id="CHEBI:30413"/>
    </cofactor>
</comment>
<dbReference type="Gene3D" id="1.10.630.10">
    <property type="entry name" value="Cytochrome P450"/>
    <property type="match status" value="1"/>
</dbReference>
<dbReference type="PRINTS" id="PR00385">
    <property type="entry name" value="P450"/>
</dbReference>
<dbReference type="AlphaFoldDB" id="A0AAV9LWD3"/>
<evidence type="ECO:0000313" key="10">
    <source>
        <dbReference type="EMBL" id="KAK4728667.1"/>
    </source>
</evidence>
<accession>A0AAV9LWD3</accession>
<name>A0AAV9LWD3_9SOLN</name>
<dbReference type="PROSITE" id="PS00086">
    <property type="entry name" value="CYTOCHROME_P450"/>
    <property type="match status" value="1"/>
</dbReference>
<evidence type="ECO:0000256" key="9">
    <source>
        <dbReference type="RuleBase" id="RU000461"/>
    </source>
</evidence>
<dbReference type="Proteomes" id="UP001311915">
    <property type="component" value="Unassembled WGS sequence"/>
</dbReference>
<keyword evidence="7 9" id="KW-0503">Monooxygenase</keyword>
<evidence type="ECO:0000256" key="6">
    <source>
        <dbReference type="ARBA" id="ARBA00023004"/>
    </source>
</evidence>
<dbReference type="GO" id="GO:0005506">
    <property type="term" value="F:iron ion binding"/>
    <property type="evidence" value="ECO:0007669"/>
    <property type="project" value="InterPro"/>
</dbReference>
<dbReference type="PANTHER" id="PTHR47950:SF49">
    <property type="entry name" value="CYTOCHROME P450"/>
    <property type="match status" value="1"/>
</dbReference>
<keyword evidence="6 8" id="KW-0408">Iron</keyword>
<evidence type="ECO:0000256" key="8">
    <source>
        <dbReference type="PIRSR" id="PIRSR602401-1"/>
    </source>
</evidence>
<dbReference type="InterPro" id="IPR036396">
    <property type="entry name" value="Cyt_P450_sf"/>
</dbReference>
<evidence type="ECO:0000256" key="7">
    <source>
        <dbReference type="ARBA" id="ARBA00023033"/>
    </source>
</evidence>
<evidence type="ECO:0000256" key="1">
    <source>
        <dbReference type="ARBA" id="ARBA00001971"/>
    </source>
</evidence>
<dbReference type="GO" id="GO:0004497">
    <property type="term" value="F:monooxygenase activity"/>
    <property type="evidence" value="ECO:0007669"/>
    <property type="project" value="UniProtKB-KW"/>
</dbReference>
<dbReference type="InterPro" id="IPR001128">
    <property type="entry name" value="Cyt_P450"/>
</dbReference>
<keyword evidence="11" id="KW-1185">Reference proteome</keyword>
<dbReference type="EMBL" id="JAWPEI010000004">
    <property type="protein sequence ID" value="KAK4728667.1"/>
    <property type="molecule type" value="Genomic_DNA"/>
</dbReference>
<organism evidence="10 11">
    <name type="scientific">Solanum pinnatisectum</name>
    <name type="common">tansyleaf nightshade</name>
    <dbReference type="NCBI Taxonomy" id="50273"/>
    <lineage>
        <taxon>Eukaryota</taxon>
        <taxon>Viridiplantae</taxon>
        <taxon>Streptophyta</taxon>
        <taxon>Embryophyta</taxon>
        <taxon>Tracheophyta</taxon>
        <taxon>Spermatophyta</taxon>
        <taxon>Magnoliopsida</taxon>
        <taxon>eudicotyledons</taxon>
        <taxon>Gunneridae</taxon>
        <taxon>Pentapetalae</taxon>
        <taxon>asterids</taxon>
        <taxon>lamiids</taxon>
        <taxon>Solanales</taxon>
        <taxon>Solanaceae</taxon>
        <taxon>Solanoideae</taxon>
        <taxon>Solaneae</taxon>
        <taxon>Solanum</taxon>
    </lineage>
</organism>
<comment type="caution">
    <text evidence="10">The sequence shown here is derived from an EMBL/GenBank/DDBJ whole genome shotgun (WGS) entry which is preliminary data.</text>
</comment>
<keyword evidence="5 9" id="KW-0560">Oxidoreductase</keyword>
<evidence type="ECO:0000256" key="5">
    <source>
        <dbReference type="ARBA" id="ARBA00023002"/>
    </source>
</evidence>
<dbReference type="PRINTS" id="PR00463">
    <property type="entry name" value="EP450I"/>
</dbReference>
<evidence type="ECO:0000256" key="2">
    <source>
        <dbReference type="ARBA" id="ARBA00010617"/>
    </source>
</evidence>
<keyword evidence="3 8" id="KW-0349">Heme</keyword>
<dbReference type="InterPro" id="IPR017972">
    <property type="entry name" value="Cyt_P450_CS"/>
</dbReference>
<dbReference type="GO" id="GO:0020037">
    <property type="term" value="F:heme binding"/>
    <property type="evidence" value="ECO:0007669"/>
    <property type="project" value="InterPro"/>
</dbReference>
<gene>
    <name evidence="10" type="ORF">R3W88_021655</name>
</gene>
<sequence length="142" mass="16324">MAELIKNVETIKKFQEEFEIELSESDYLKESQVVQMSCVQACVKEAFRLHPPAPLLLPHRAIETCQVMSYTIPKDAQILVNVWAITRDPFIWEEPDMFRPQRFLSSDTDFKGNDFEFLPFSAGRRMCPGMPMAAIQVPLVLA</sequence>
<evidence type="ECO:0000256" key="3">
    <source>
        <dbReference type="ARBA" id="ARBA00022617"/>
    </source>
</evidence>
<reference evidence="10 11" key="1">
    <citation type="submission" date="2023-10" db="EMBL/GenBank/DDBJ databases">
        <title>Genome-Wide Identification Analysis in wild type Solanum Pinnatisectum Reveals Some Genes Defensing Phytophthora Infestans.</title>
        <authorList>
            <person name="Sun C."/>
        </authorList>
    </citation>
    <scope>NUCLEOTIDE SEQUENCE [LARGE SCALE GENOMIC DNA]</scope>
    <source>
        <strain evidence="10">LQN</strain>
        <tissue evidence="10">Leaf</tissue>
    </source>
</reference>
<dbReference type="GO" id="GO:0016705">
    <property type="term" value="F:oxidoreductase activity, acting on paired donors, with incorporation or reduction of molecular oxygen"/>
    <property type="evidence" value="ECO:0007669"/>
    <property type="project" value="InterPro"/>
</dbReference>
<feature type="binding site" description="axial binding residue" evidence="8">
    <location>
        <position position="127"/>
    </location>
    <ligand>
        <name>heme</name>
        <dbReference type="ChEBI" id="CHEBI:30413"/>
    </ligand>
    <ligandPart>
        <name>Fe</name>
        <dbReference type="ChEBI" id="CHEBI:18248"/>
    </ligandPart>
</feature>
<proteinExistence type="inferred from homology"/>
<evidence type="ECO:0008006" key="12">
    <source>
        <dbReference type="Google" id="ProtNLM"/>
    </source>
</evidence>
<evidence type="ECO:0000313" key="11">
    <source>
        <dbReference type="Proteomes" id="UP001311915"/>
    </source>
</evidence>
<protein>
    <recommendedName>
        <fullName evidence="12">Cytochrome P450</fullName>
    </recommendedName>
</protein>
<comment type="similarity">
    <text evidence="2 9">Belongs to the cytochrome P450 family.</text>
</comment>
<dbReference type="InterPro" id="IPR002401">
    <property type="entry name" value="Cyt_P450_E_grp-I"/>
</dbReference>
<evidence type="ECO:0000256" key="4">
    <source>
        <dbReference type="ARBA" id="ARBA00022723"/>
    </source>
</evidence>